<organism evidence="9 10">
    <name type="scientific">Jejudonia soesokkakensis</name>
    <dbReference type="NCBI Taxonomy" id="1323432"/>
    <lineage>
        <taxon>Bacteria</taxon>
        <taxon>Pseudomonadati</taxon>
        <taxon>Bacteroidota</taxon>
        <taxon>Flavobacteriia</taxon>
        <taxon>Flavobacteriales</taxon>
        <taxon>Flavobacteriaceae</taxon>
        <taxon>Jejudonia</taxon>
    </lineage>
</organism>
<dbReference type="InterPro" id="IPR000917">
    <property type="entry name" value="Sulfatase_N"/>
</dbReference>
<dbReference type="Pfam" id="PF00884">
    <property type="entry name" value="Sulfatase"/>
    <property type="match status" value="1"/>
</dbReference>
<evidence type="ECO:0000256" key="2">
    <source>
        <dbReference type="ARBA" id="ARBA00022475"/>
    </source>
</evidence>
<feature type="transmembrane region" description="Helical" evidence="7">
    <location>
        <begin position="43"/>
        <end position="62"/>
    </location>
</feature>
<dbReference type="PANTHER" id="PTHR30443:SF0">
    <property type="entry name" value="PHOSPHOETHANOLAMINE TRANSFERASE EPTA"/>
    <property type="match status" value="1"/>
</dbReference>
<reference evidence="10" key="1">
    <citation type="journal article" date="2019" name="Int. J. Syst. Evol. Microbiol.">
        <title>The Global Catalogue of Microorganisms (GCM) 10K type strain sequencing project: providing services to taxonomists for standard genome sequencing and annotation.</title>
        <authorList>
            <consortium name="The Broad Institute Genomics Platform"/>
            <consortium name="The Broad Institute Genome Sequencing Center for Infectious Disease"/>
            <person name="Wu L."/>
            <person name="Ma J."/>
        </authorList>
    </citation>
    <scope>NUCLEOTIDE SEQUENCE [LARGE SCALE GENOMIC DNA]</scope>
    <source>
        <strain evidence="10">CGMCC 1.16306</strain>
    </source>
</reference>
<name>A0ABW2MR45_9FLAO</name>
<keyword evidence="2" id="KW-1003">Cell membrane</keyword>
<evidence type="ECO:0000256" key="3">
    <source>
        <dbReference type="ARBA" id="ARBA00022679"/>
    </source>
</evidence>
<dbReference type="EMBL" id="JBHTBN010000001">
    <property type="protein sequence ID" value="MFC7356171.1"/>
    <property type="molecule type" value="Genomic_DNA"/>
</dbReference>
<feature type="transmembrane region" description="Helical" evidence="7">
    <location>
        <begin position="145"/>
        <end position="162"/>
    </location>
</feature>
<protein>
    <submittedName>
        <fullName evidence="9">Phosphoethanolamine transferase</fullName>
    </submittedName>
</protein>
<dbReference type="InterPro" id="IPR017850">
    <property type="entry name" value="Alkaline_phosphatase_core_sf"/>
</dbReference>
<dbReference type="InterPro" id="IPR040423">
    <property type="entry name" value="PEA_transferase"/>
</dbReference>
<comment type="caution">
    <text evidence="9">The sequence shown here is derived from an EMBL/GenBank/DDBJ whole genome shotgun (WGS) entry which is preliminary data.</text>
</comment>
<evidence type="ECO:0000313" key="10">
    <source>
        <dbReference type="Proteomes" id="UP001596415"/>
    </source>
</evidence>
<proteinExistence type="predicted"/>
<keyword evidence="4 7" id="KW-0812">Transmembrane</keyword>
<keyword evidence="5 7" id="KW-1133">Transmembrane helix</keyword>
<dbReference type="PANTHER" id="PTHR30443">
    <property type="entry name" value="INNER MEMBRANE PROTEIN"/>
    <property type="match status" value="1"/>
</dbReference>
<keyword evidence="6 7" id="KW-0472">Membrane</keyword>
<keyword evidence="10" id="KW-1185">Reference proteome</keyword>
<sequence>MDKLRSVKPNILFHLFVNIVVVIFITGASYYHTPLDGFKDNAIYLLHLILLQTTVAGLIYFLSLSKWVFRIVFSALFLSYCCFSFWSYSQDVSVTSGLIQAVLESKSDIVIDVITLPYVLFFMAAVVMLSFVLRFHSKIKPRKEFLIFSILALLCVSLYFFIENKRPGTLKNRLPYNVYFGLKDYFKKPDLILNTSISKVERIKDSIKVVFVLGETVRADHLSLNGYERETTPLLEKEGNVISFTKLHTDHTYTGKSVPQILTDQNLGDTIQPLTSVFSVANKANIKTTWIGNQTLEDSFGPITETNSSVILVDKFKSEFSFNKELDEVMLQPLDSVLKTSTPQLITLHMIGSHWWYENRYSDLFRKFTPVIDSKYVPSQSKEQMINSYDNTILYLDYFLSEVIQKLKAEDVPTAMVYVSDHGELLGEDGRWLHAQGGDVLKNPAYIFWFSDSFRAKYSTEVDTLSAIKNEPITTDDVYFRLLHILGIETK</sequence>
<feature type="transmembrane region" description="Helical" evidence="7">
    <location>
        <begin position="67"/>
        <end position="89"/>
    </location>
</feature>
<feature type="domain" description="Sulfatase N-terminal" evidence="8">
    <location>
        <begin position="209"/>
        <end position="488"/>
    </location>
</feature>
<dbReference type="SUPFAM" id="SSF53649">
    <property type="entry name" value="Alkaline phosphatase-like"/>
    <property type="match status" value="1"/>
</dbReference>
<evidence type="ECO:0000256" key="1">
    <source>
        <dbReference type="ARBA" id="ARBA00004651"/>
    </source>
</evidence>
<feature type="transmembrane region" description="Helical" evidence="7">
    <location>
        <begin position="109"/>
        <end position="133"/>
    </location>
</feature>
<evidence type="ECO:0000256" key="7">
    <source>
        <dbReference type="SAM" id="Phobius"/>
    </source>
</evidence>
<dbReference type="Proteomes" id="UP001596415">
    <property type="component" value="Unassembled WGS sequence"/>
</dbReference>
<feature type="transmembrane region" description="Helical" evidence="7">
    <location>
        <begin position="12"/>
        <end position="31"/>
    </location>
</feature>
<comment type="subcellular location">
    <subcellularLocation>
        <location evidence="1">Cell membrane</location>
        <topology evidence="1">Multi-pass membrane protein</topology>
    </subcellularLocation>
</comment>
<gene>
    <name evidence="9" type="ORF">ACFQO1_00600</name>
</gene>
<evidence type="ECO:0000256" key="6">
    <source>
        <dbReference type="ARBA" id="ARBA00023136"/>
    </source>
</evidence>
<dbReference type="GO" id="GO:0016740">
    <property type="term" value="F:transferase activity"/>
    <property type="evidence" value="ECO:0007669"/>
    <property type="project" value="UniProtKB-KW"/>
</dbReference>
<evidence type="ECO:0000256" key="5">
    <source>
        <dbReference type="ARBA" id="ARBA00022989"/>
    </source>
</evidence>
<dbReference type="RefSeq" id="WP_380215656.1">
    <property type="nucleotide sequence ID" value="NZ_JBHTBN010000001.1"/>
</dbReference>
<evidence type="ECO:0000313" key="9">
    <source>
        <dbReference type="EMBL" id="MFC7356171.1"/>
    </source>
</evidence>
<keyword evidence="3 9" id="KW-0808">Transferase</keyword>
<evidence type="ECO:0000256" key="4">
    <source>
        <dbReference type="ARBA" id="ARBA00022692"/>
    </source>
</evidence>
<evidence type="ECO:0000259" key="8">
    <source>
        <dbReference type="Pfam" id="PF00884"/>
    </source>
</evidence>
<dbReference type="Gene3D" id="3.40.720.10">
    <property type="entry name" value="Alkaline Phosphatase, subunit A"/>
    <property type="match status" value="1"/>
</dbReference>
<accession>A0ABW2MR45</accession>
<dbReference type="InterPro" id="IPR058130">
    <property type="entry name" value="PEA_transf_C"/>
</dbReference>
<dbReference type="CDD" id="cd16017">
    <property type="entry name" value="LptA"/>
    <property type="match status" value="1"/>
</dbReference>